<protein>
    <submittedName>
        <fullName evidence="2">Uncharacterized protein</fullName>
    </submittedName>
</protein>
<dbReference type="Proteomes" id="UP000295620">
    <property type="component" value="Unassembled WGS sequence"/>
</dbReference>
<organism evidence="2 3">
    <name type="scientific">Pedobacter metabolipauper</name>
    <dbReference type="NCBI Taxonomy" id="425513"/>
    <lineage>
        <taxon>Bacteria</taxon>
        <taxon>Pseudomonadati</taxon>
        <taxon>Bacteroidota</taxon>
        <taxon>Sphingobacteriia</taxon>
        <taxon>Sphingobacteriales</taxon>
        <taxon>Sphingobacteriaceae</taxon>
        <taxon>Pedobacter</taxon>
    </lineage>
</organism>
<keyword evidence="1" id="KW-0812">Transmembrane</keyword>
<keyword evidence="1" id="KW-1133">Transmembrane helix</keyword>
<keyword evidence="3" id="KW-1185">Reference proteome</keyword>
<evidence type="ECO:0000313" key="2">
    <source>
        <dbReference type="EMBL" id="TDQ07561.1"/>
    </source>
</evidence>
<comment type="caution">
    <text evidence="2">The sequence shown here is derived from an EMBL/GenBank/DDBJ whole genome shotgun (WGS) entry which is preliminary data.</text>
</comment>
<accession>A0A4R6SSJ8</accession>
<name>A0A4R6SSJ8_9SPHI</name>
<evidence type="ECO:0000256" key="1">
    <source>
        <dbReference type="SAM" id="Phobius"/>
    </source>
</evidence>
<dbReference type="AlphaFoldDB" id="A0A4R6SSJ8"/>
<gene>
    <name evidence="2" type="ORF">ATK78_3688</name>
</gene>
<reference evidence="2 3" key="1">
    <citation type="submission" date="2019-03" db="EMBL/GenBank/DDBJ databases">
        <title>Genomic Encyclopedia of Archaeal and Bacterial Type Strains, Phase II (KMG-II): from individual species to whole genera.</title>
        <authorList>
            <person name="Goeker M."/>
        </authorList>
    </citation>
    <scope>NUCLEOTIDE SEQUENCE [LARGE SCALE GENOMIC DNA]</scope>
    <source>
        <strain evidence="2 3">DSM 19035</strain>
    </source>
</reference>
<proteinExistence type="predicted"/>
<feature type="transmembrane region" description="Helical" evidence="1">
    <location>
        <begin position="21"/>
        <end position="39"/>
    </location>
</feature>
<keyword evidence="1" id="KW-0472">Membrane</keyword>
<sequence length="42" mass="5150">MLSPENFKRNYRYKSDKRKDRISYIIAIIISVIAFILIWKFV</sequence>
<dbReference type="EMBL" id="SNYC01000006">
    <property type="protein sequence ID" value="TDQ07561.1"/>
    <property type="molecule type" value="Genomic_DNA"/>
</dbReference>
<evidence type="ECO:0000313" key="3">
    <source>
        <dbReference type="Proteomes" id="UP000295620"/>
    </source>
</evidence>